<keyword evidence="2 3" id="KW-0687">Ribonucleoprotein</keyword>
<keyword evidence="1 3" id="KW-0689">Ribosomal protein</keyword>
<keyword evidence="6" id="KW-1185">Reference proteome</keyword>
<dbReference type="STRING" id="1406840.Q763_11805"/>
<comment type="similarity">
    <text evidence="3">Belongs to the bacterial ribosomal protein bS16 family.</text>
</comment>
<dbReference type="RefSeq" id="WP_035134427.1">
    <property type="nucleotide sequence ID" value="NZ_JRLV01000014.1"/>
</dbReference>
<dbReference type="Proteomes" id="UP000030129">
    <property type="component" value="Unassembled WGS sequence"/>
</dbReference>
<dbReference type="NCBIfam" id="TIGR00002">
    <property type="entry name" value="S16"/>
    <property type="match status" value="1"/>
</dbReference>
<gene>
    <name evidence="3 5" type="primary">rpsP</name>
    <name evidence="5" type="ORF">Q763_11805</name>
</gene>
<protein>
    <recommendedName>
        <fullName evidence="3">Small ribosomal subunit protein bS16</fullName>
    </recommendedName>
</protein>
<evidence type="ECO:0000313" key="6">
    <source>
        <dbReference type="Proteomes" id="UP000030129"/>
    </source>
</evidence>
<evidence type="ECO:0000313" key="5">
    <source>
        <dbReference type="EMBL" id="KGO79884.1"/>
    </source>
</evidence>
<reference evidence="5 6" key="1">
    <citation type="submission" date="2013-09" db="EMBL/GenBank/DDBJ databases">
        <authorList>
            <person name="Zeng Z."/>
            <person name="Chen C."/>
        </authorList>
    </citation>
    <scope>NUCLEOTIDE SEQUENCE [LARGE SCALE GENOMIC DNA]</scope>
    <source>
        <strain evidence="5 6">F44-8</strain>
    </source>
</reference>
<evidence type="ECO:0000256" key="2">
    <source>
        <dbReference type="ARBA" id="ARBA00023274"/>
    </source>
</evidence>
<dbReference type="GO" id="GO:0005737">
    <property type="term" value="C:cytoplasm"/>
    <property type="evidence" value="ECO:0007669"/>
    <property type="project" value="UniProtKB-ARBA"/>
</dbReference>
<feature type="region of interest" description="Disordered" evidence="4">
    <location>
        <begin position="146"/>
        <end position="182"/>
    </location>
</feature>
<dbReference type="NCBIfam" id="NF011094">
    <property type="entry name" value="PRK14521.1"/>
    <property type="match status" value="1"/>
</dbReference>
<dbReference type="HAMAP" id="MF_00385">
    <property type="entry name" value="Ribosomal_bS16"/>
    <property type="match status" value="1"/>
</dbReference>
<dbReference type="SUPFAM" id="SSF54565">
    <property type="entry name" value="Ribosomal protein S16"/>
    <property type="match status" value="1"/>
</dbReference>
<sequence>MPVKIRLQRHGKKGKPFYWVVAADSRSKRDGKFLEKIGTYNPNTNPATIDINVETAVQWLHNGAQPTDTARAILSYKGALLKHHLDGGVRKGALTQEQADAKFAAWLEQKDSKVNAKKDGLSTAKADAKAKALEAEKKVNEDRIAAKKEAEAAAVAEDAAEETTAEAEENTTSEENTEETQA</sequence>
<dbReference type="AlphaFoldDB" id="A0A0A2LIY1"/>
<comment type="caution">
    <text evidence="5">The sequence shown here is derived from an EMBL/GenBank/DDBJ whole genome shotgun (WGS) entry which is preliminary data.</text>
</comment>
<dbReference type="PANTHER" id="PTHR12919:SF20">
    <property type="entry name" value="SMALL RIBOSOMAL SUBUNIT PROTEIN BS16M"/>
    <property type="match status" value="1"/>
</dbReference>
<feature type="compositionally biased region" description="Acidic residues" evidence="4">
    <location>
        <begin position="158"/>
        <end position="182"/>
    </location>
</feature>
<organism evidence="5 6">
    <name type="scientific">Flavobacterium beibuense F44-8</name>
    <dbReference type="NCBI Taxonomy" id="1406840"/>
    <lineage>
        <taxon>Bacteria</taxon>
        <taxon>Pseudomonadati</taxon>
        <taxon>Bacteroidota</taxon>
        <taxon>Flavobacteriia</taxon>
        <taxon>Flavobacteriales</taxon>
        <taxon>Flavobacteriaceae</taxon>
        <taxon>Flavobacterium</taxon>
    </lineage>
</organism>
<dbReference type="eggNOG" id="COG0228">
    <property type="taxonomic scope" value="Bacteria"/>
</dbReference>
<dbReference type="Pfam" id="PF00886">
    <property type="entry name" value="Ribosomal_S16"/>
    <property type="match status" value="1"/>
</dbReference>
<proteinExistence type="inferred from homology"/>
<dbReference type="GO" id="GO:0003735">
    <property type="term" value="F:structural constituent of ribosome"/>
    <property type="evidence" value="ECO:0007669"/>
    <property type="project" value="InterPro"/>
</dbReference>
<evidence type="ECO:0000256" key="4">
    <source>
        <dbReference type="SAM" id="MobiDB-lite"/>
    </source>
</evidence>
<dbReference type="InterPro" id="IPR000307">
    <property type="entry name" value="Ribosomal_bS16"/>
</dbReference>
<dbReference type="PANTHER" id="PTHR12919">
    <property type="entry name" value="30S RIBOSOMAL PROTEIN S16"/>
    <property type="match status" value="1"/>
</dbReference>
<evidence type="ECO:0000256" key="1">
    <source>
        <dbReference type="ARBA" id="ARBA00022980"/>
    </source>
</evidence>
<dbReference type="GO" id="GO:0006412">
    <property type="term" value="P:translation"/>
    <property type="evidence" value="ECO:0007669"/>
    <property type="project" value="UniProtKB-UniRule"/>
</dbReference>
<accession>A0A0A2LIY1</accession>
<dbReference type="EMBL" id="JRLV01000014">
    <property type="protein sequence ID" value="KGO79884.1"/>
    <property type="molecule type" value="Genomic_DNA"/>
</dbReference>
<name>A0A0A2LIY1_9FLAO</name>
<dbReference type="GO" id="GO:0015935">
    <property type="term" value="C:small ribosomal subunit"/>
    <property type="evidence" value="ECO:0007669"/>
    <property type="project" value="TreeGrafter"/>
</dbReference>
<dbReference type="Gene3D" id="3.30.1320.10">
    <property type="match status" value="1"/>
</dbReference>
<dbReference type="InterPro" id="IPR023803">
    <property type="entry name" value="Ribosomal_bS16_dom_sf"/>
</dbReference>
<evidence type="ECO:0000256" key="3">
    <source>
        <dbReference type="HAMAP-Rule" id="MF_00385"/>
    </source>
</evidence>